<dbReference type="InterPro" id="IPR025714">
    <property type="entry name" value="Methyltranfer_dom"/>
</dbReference>
<dbReference type="InterPro" id="IPR029063">
    <property type="entry name" value="SAM-dependent_MTases_sf"/>
</dbReference>
<dbReference type="EMBL" id="JAPQER010000010">
    <property type="protein sequence ID" value="MCY6485740.1"/>
    <property type="molecule type" value="Genomic_DNA"/>
</dbReference>
<dbReference type="PANTHER" id="PTHR44068:SF11">
    <property type="entry name" value="GERANYL DIPHOSPHATE 2-C-METHYLTRANSFERASE"/>
    <property type="match status" value="1"/>
</dbReference>
<sequence length="170" mass="19536">MKWSKYFQNPTYLEMTRKFMLNQDLKPLIIKYLGIESGMQILDVGCGTGAFTRYLVEELFEESKECVFTGLDYDEKLIEAAKQYVSEKMPLKDIKYITGNAYKLPFDNNKFDLIVSHTFLGIASDVKKAFNEMIRVVKDGGSIASITSMSYGHQTRHGGYYLEKNGEKNY</sequence>
<dbReference type="SUPFAM" id="SSF53335">
    <property type="entry name" value="S-adenosyl-L-methionine-dependent methyltransferases"/>
    <property type="match status" value="1"/>
</dbReference>
<accession>A0ABT4D6D1</accession>
<gene>
    <name evidence="2" type="ORF">OW763_15555</name>
</gene>
<evidence type="ECO:0000313" key="2">
    <source>
        <dbReference type="EMBL" id="MCY6485740.1"/>
    </source>
</evidence>
<comment type="caution">
    <text evidence="2">The sequence shown here is derived from an EMBL/GenBank/DDBJ whole genome shotgun (WGS) entry which is preliminary data.</text>
</comment>
<dbReference type="InterPro" id="IPR050447">
    <property type="entry name" value="Erg6_SMT_methyltransf"/>
</dbReference>
<keyword evidence="2" id="KW-0489">Methyltransferase</keyword>
<evidence type="ECO:0000259" key="1">
    <source>
        <dbReference type="Pfam" id="PF13847"/>
    </source>
</evidence>
<dbReference type="GO" id="GO:0008168">
    <property type="term" value="F:methyltransferase activity"/>
    <property type="evidence" value="ECO:0007669"/>
    <property type="project" value="UniProtKB-KW"/>
</dbReference>
<dbReference type="Pfam" id="PF13847">
    <property type="entry name" value="Methyltransf_31"/>
    <property type="match status" value="1"/>
</dbReference>
<dbReference type="GO" id="GO:0032259">
    <property type="term" value="P:methylation"/>
    <property type="evidence" value="ECO:0007669"/>
    <property type="project" value="UniProtKB-KW"/>
</dbReference>
<organism evidence="2 3">
    <name type="scientific">Clostridium aestuarii</name>
    <dbReference type="NCBI Taxonomy" id="338193"/>
    <lineage>
        <taxon>Bacteria</taxon>
        <taxon>Bacillati</taxon>
        <taxon>Bacillota</taxon>
        <taxon>Clostridia</taxon>
        <taxon>Eubacteriales</taxon>
        <taxon>Clostridiaceae</taxon>
        <taxon>Clostridium</taxon>
    </lineage>
</organism>
<dbReference type="RefSeq" id="WP_268042342.1">
    <property type="nucleotide sequence ID" value="NZ_JAPQER010000010.1"/>
</dbReference>
<name>A0ABT4D6D1_9CLOT</name>
<protein>
    <submittedName>
        <fullName evidence="2">Class I SAM-dependent methyltransferase</fullName>
    </submittedName>
</protein>
<keyword evidence="2" id="KW-0808">Transferase</keyword>
<reference evidence="2" key="1">
    <citation type="submission" date="2022-12" db="EMBL/GenBank/DDBJ databases">
        <authorList>
            <person name="Wang J."/>
        </authorList>
    </citation>
    <scope>NUCLEOTIDE SEQUENCE</scope>
    <source>
        <strain evidence="2">HY-45-18</strain>
    </source>
</reference>
<feature type="domain" description="Methyltransferase" evidence="1">
    <location>
        <begin position="36"/>
        <end position="147"/>
    </location>
</feature>
<dbReference type="PANTHER" id="PTHR44068">
    <property type="entry name" value="ZGC:194242"/>
    <property type="match status" value="1"/>
</dbReference>
<evidence type="ECO:0000313" key="3">
    <source>
        <dbReference type="Proteomes" id="UP001078443"/>
    </source>
</evidence>
<dbReference type="CDD" id="cd02440">
    <property type="entry name" value="AdoMet_MTases"/>
    <property type="match status" value="1"/>
</dbReference>
<proteinExistence type="predicted"/>
<dbReference type="Proteomes" id="UP001078443">
    <property type="component" value="Unassembled WGS sequence"/>
</dbReference>
<keyword evidence="3" id="KW-1185">Reference proteome</keyword>
<dbReference type="Gene3D" id="3.40.50.150">
    <property type="entry name" value="Vaccinia Virus protein VP39"/>
    <property type="match status" value="1"/>
</dbReference>